<evidence type="ECO:0000313" key="12">
    <source>
        <dbReference type="Proteomes" id="UP000076490"/>
    </source>
</evidence>
<dbReference type="NCBIfam" id="TIGR00619">
    <property type="entry name" value="sbcd"/>
    <property type="match status" value="1"/>
</dbReference>
<dbReference type="RefSeq" id="WP_063178638.1">
    <property type="nucleotide sequence ID" value="NZ_LQNT01000001.1"/>
</dbReference>
<evidence type="ECO:0000256" key="1">
    <source>
        <dbReference type="ARBA" id="ARBA00010555"/>
    </source>
</evidence>
<dbReference type="PANTHER" id="PTHR30337:SF0">
    <property type="entry name" value="NUCLEASE SBCCD SUBUNIT D"/>
    <property type="match status" value="1"/>
</dbReference>
<dbReference type="SUPFAM" id="SSF56300">
    <property type="entry name" value="Metallo-dependent phosphatases"/>
    <property type="match status" value="1"/>
</dbReference>
<dbReference type="InterPro" id="IPR004843">
    <property type="entry name" value="Calcineurin-like_PHP"/>
</dbReference>
<keyword evidence="5 8" id="KW-0378">Hydrolase</keyword>
<comment type="function">
    <text evidence="8">SbcCD cleaves DNA hairpin structures. These structures can inhibit DNA replication and are intermediates in certain DNA recombination reactions. The complex acts as a 3'-&gt;5' double strand exonuclease that can open hairpins. It also has a 5' single-strand endonuclease activity.</text>
</comment>
<dbReference type="InterPro" id="IPR026843">
    <property type="entry name" value="SbcD_C"/>
</dbReference>
<evidence type="ECO:0000256" key="3">
    <source>
        <dbReference type="ARBA" id="ARBA00013365"/>
    </source>
</evidence>
<reference evidence="11 12" key="1">
    <citation type="submission" date="2016-01" db="EMBL/GenBank/DDBJ databases">
        <title>Whole genome sequencing of Bhargavaea cecembensis T14.</title>
        <authorList>
            <person name="Hong K.W."/>
        </authorList>
    </citation>
    <scope>NUCLEOTIDE SEQUENCE [LARGE SCALE GENOMIC DNA]</scope>
    <source>
        <strain evidence="11 12">T14</strain>
    </source>
</reference>
<accession>A0A161SW26</accession>
<dbReference type="InterPro" id="IPR050535">
    <property type="entry name" value="DNA_Repair-Maintenance_Comp"/>
</dbReference>
<dbReference type="GO" id="GO:0006260">
    <property type="term" value="P:DNA replication"/>
    <property type="evidence" value="ECO:0007669"/>
    <property type="project" value="UniProtKB-KW"/>
</dbReference>
<comment type="subunit">
    <text evidence="2 8">Heterodimer of SbcC and SbcD.</text>
</comment>
<dbReference type="Gene3D" id="3.60.21.10">
    <property type="match status" value="1"/>
</dbReference>
<dbReference type="Pfam" id="PF00149">
    <property type="entry name" value="Metallophos"/>
    <property type="match status" value="1"/>
</dbReference>
<organism evidence="11 12">
    <name type="scientific">Bhargavaea cecembensis</name>
    <dbReference type="NCBI Taxonomy" id="394098"/>
    <lineage>
        <taxon>Bacteria</taxon>
        <taxon>Bacillati</taxon>
        <taxon>Bacillota</taxon>
        <taxon>Bacilli</taxon>
        <taxon>Bacillales</taxon>
        <taxon>Caryophanaceae</taxon>
        <taxon>Bhargavaea</taxon>
    </lineage>
</organism>
<dbReference type="EMBL" id="LQNT01000001">
    <property type="protein sequence ID" value="KZE40240.1"/>
    <property type="molecule type" value="Genomic_DNA"/>
</dbReference>
<dbReference type="Proteomes" id="UP000076490">
    <property type="component" value="Unassembled WGS sequence"/>
</dbReference>
<keyword evidence="6 8" id="KW-0269">Exonuclease</keyword>
<protein>
    <recommendedName>
        <fullName evidence="3 8">Nuclease SbcCD subunit D</fullName>
    </recommendedName>
</protein>
<name>A0A161SW26_9BACL</name>
<evidence type="ECO:0000256" key="4">
    <source>
        <dbReference type="ARBA" id="ARBA00022722"/>
    </source>
</evidence>
<dbReference type="OrthoDB" id="9773856at2"/>
<dbReference type="InterPro" id="IPR041796">
    <property type="entry name" value="Mre11_N"/>
</dbReference>
<keyword evidence="8" id="KW-0235">DNA replication</keyword>
<evidence type="ECO:0000256" key="2">
    <source>
        <dbReference type="ARBA" id="ARBA00011322"/>
    </source>
</evidence>
<keyword evidence="7 8" id="KW-0233">DNA recombination</keyword>
<dbReference type="AlphaFoldDB" id="A0A161SW26"/>
<dbReference type="GO" id="GO:0008408">
    <property type="term" value="F:3'-5' exonuclease activity"/>
    <property type="evidence" value="ECO:0007669"/>
    <property type="project" value="InterPro"/>
</dbReference>
<feature type="domain" description="Calcineurin-like phosphoesterase" evidence="9">
    <location>
        <begin position="1"/>
        <end position="111"/>
    </location>
</feature>
<evidence type="ECO:0000256" key="7">
    <source>
        <dbReference type="ARBA" id="ARBA00023172"/>
    </source>
</evidence>
<sequence length="390" mass="43707">MKFFHTADWHLGKIVQGVHMTEDQRHVLEQLTEAARTEQPDAIIIAGDLYDRAVPPTDAVRLLDDALSEIVLGLGIPVIAVSGNHDSPNRLHFGSGFMKEKGFHMTGILEPDAAPVILEDEHGEVHFHCVPFADPSVVRALYEDDTVTNHDEAMRCLLERRCGDLDQAARHVMIGHAFVTPGAEPEENTSTSERPLSVGGAEYVDAGRFGKFHYTALGHLHRAHSVGSPVVRYSGSPLKYSISEETHNKGFLCVELDGEGQVSVEHRPLNPRRDMRTVEGTLAEILEMPHSEDYVFVRLLDETPVLYPMERIRSVFPNALHVSRVMPVRPDRTDIPGRRTEEMDDAAMFRAFHKEITGSAPDEETEELFRSVLDELLADERETMKEAVKR</sequence>
<evidence type="ECO:0000256" key="8">
    <source>
        <dbReference type="RuleBase" id="RU363069"/>
    </source>
</evidence>
<comment type="caution">
    <text evidence="11">The sequence shown here is derived from an EMBL/GenBank/DDBJ whole genome shotgun (WGS) entry which is preliminary data.</text>
</comment>
<dbReference type="Pfam" id="PF12320">
    <property type="entry name" value="SbcD_C"/>
    <property type="match status" value="1"/>
</dbReference>
<comment type="similarity">
    <text evidence="1 8">Belongs to the SbcD family.</text>
</comment>
<dbReference type="InterPro" id="IPR004593">
    <property type="entry name" value="SbcD"/>
</dbReference>
<gene>
    <name evidence="8" type="primary">sbcD</name>
    <name evidence="11" type="ORF">AV656_02945</name>
</gene>
<dbReference type="PANTHER" id="PTHR30337">
    <property type="entry name" value="COMPONENT OF ATP-DEPENDENT DSDNA EXONUCLEASE"/>
    <property type="match status" value="1"/>
</dbReference>
<keyword evidence="4 8" id="KW-0540">Nuclease</keyword>
<evidence type="ECO:0000256" key="6">
    <source>
        <dbReference type="ARBA" id="ARBA00022839"/>
    </source>
</evidence>
<dbReference type="GO" id="GO:0006310">
    <property type="term" value="P:DNA recombination"/>
    <property type="evidence" value="ECO:0007669"/>
    <property type="project" value="UniProtKB-KW"/>
</dbReference>
<evidence type="ECO:0000313" key="11">
    <source>
        <dbReference type="EMBL" id="KZE40240.1"/>
    </source>
</evidence>
<evidence type="ECO:0000259" key="9">
    <source>
        <dbReference type="Pfam" id="PF00149"/>
    </source>
</evidence>
<proteinExistence type="inferred from homology"/>
<evidence type="ECO:0000259" key="10">
    <source>
        <dbReference type="Pfam" id="PF12320"/>
    </source>
</evidence>
<dbReference type="InterPro" id="IPR029052">
    <property type="entry name" value="Metallo-depent_PP-like"/>
</dbReference>
<keyword evidence="8" id="KW-0255">Endonuclease</keyword>
<feature type="domain" description="Nuclease SbcCD subunit D C-terminal" evidence="10">
    <location>
        <begin position="271"/>
        <end position="355"/>
    </location>
</feature>
<dbReference type="CDD" id="cd00840">
    <property type="entry name" value="MPP_Mre11_N"/>
    <property type="match status" value="1"/>
</dbReference>
<evidence type="ECO:0000256" key="5">
    <source>
        <dbReference type="ARBA" id="ARBA00022801"/>
    </source>
</evidence>
<dbReference type="GO" id="GO:0004519">
    <property type="term" value="F:endonuclease activity"/>
    <property type="evidence" value="ECO:0007669"/>
    <property type="project" value="UniProtKB-KW"/>
</dbReference>